<sequence>MHSSNSEKLQHSEFEYHVRIYRDEDRQQVHELFENAMFWQPHSPVRPFLKIIAKSSIQKALYFASAIGILLWPSYPRLGPAILLTAVAISLSQFILIVQLILKMTKKNLSDDLADVRGHYELIPSPETLGHGHEDLLPSGPKAFWVVEATHKVTGRTELAGCCGIDVRNEAKMDGELRRMVVSGRHLRRGVAAMIVRTAIAYAKSHKLSSIYLSTSMAQEAAIQLYKKFGWVEEKRRDIAVFGFTAQIVHMRLHLAEKFRSELESL</sequence>
<reference evidence="4" key="1">
    <citation type="submission" date="2020-11" db="EMBL/GenBank/DDBJ databases">
        <authorList>
            <consortium name="DOE Joint Genome Institute"/>
            <person name="Ahrendt S."/>
            <person name="Riley R."/>
            <person name="Andreopoulos W."/>
            <person name="Labutti K."/>
            <person name="Pangilinan J."/>
            <person name="Ruiz-Duenas F.J."/>
            <person name="Barrasa J.M."/>
            <person name="Sanchez-Garcia M."/>
            <person name="Camarero S."/>
            <person name="Miyauchi S."/>
            <person name="Serrano A."/>
            <person name="Linde D."/>
            <person name="Babiker R."/>
            <person name="Drula E."/>
            <person name="Ayuso-Fernandez I."/>
            <person name="Pacheco R."/>
            <person name="Padilla G."/>
            <person name="Ferreira P."/>
            <person name="Barriuso J."/>
            <person name="Kellner H."/>
            <person name="Castanera R."/>
            <person name="Alfaro M."/>
            <person name="Ramirez L."/>
            <person name="Pisabarro A.G."/>
            <person name="Kuo A."/>
            <person name="Tritt A."/>
            <person name="Lipzen A."/>
            <person name="He G."/>
            <person name="Yan M."/>
            <person name="Ng V."/>
            <person name="Cullen D."/>
            <person name="Martin F."/>
            <person name="Rosso M.-N."/>
            <person name="Henrissat B."/>
            <person name="Hibbett D."/>
            <person name="Martinez A.T."/>
            <person name="Grigoriev I.V."/>
        </authorList>
    </citation>
    <scope>NUCLEOTIDE SEQUENCE</scope>
    <source>
        <strain evidence="4">MF-IS2</strain>
    </source>
</reference>
<gene>
    <name evidence="4" type="ORF">P691DRAFT_776329</name>
</gene>
<keyword evidence="2" id="KW-0812">Transmembrane</keyword>
<keyword evidence="1" id="KW-0808">Transferase</keyword>
<protein>
    <recommendedName>
        <fullName evidence="3">N-acetyltransferase domain-containing protein</fullName>
    </recommendedName>
</protein>
<evidence type="ECO:0000256" key="1">
    <source>
        <dbReference type="ARBA" id="ARBA00022679"/>
    </source>
</evidence>
<keyword evidence="2" id="KW-0472">Membrane</keyword>
<feature type="domain" description="N-acetyltransferase" evidence="3">
    <location>
        <begin position="99"/>
        <end position="256"/>
    </location>
</feature>
<dbReference type="InterPro" id="IPR000182">
    <property type="entry name" value="GNAT_dom"/>
</dbReference>
<dbReference type="SUPFAM" id="SSF55729">
    <property type="entry name" value="Acyl-CoA N-acyltransferases (Nat)"/>
    <property type="match status" value="1"/>
</dbReference>
<keyword evidence="2" id="KW-1133">Transmembrane helix</keyword>
<keyword evidence="5" id="KW-1185">Reference proteome</keyword>
<evidence type="ECO:0000256" key="2">
    <source>
        <dbReference type="SAM" id="Phobius"/>
    </source>
</evidence>
<dbReference type="PANTHER" id="PTHR13947:SF37">
    <property type="entry name" value="LD18367P"/>
    <property type="match status" value="1"/>
</dbReference>
<evidence type="ECO:0000259" key="3">
    <source>
        <dbReference type="PROSITE" id="PS51186"/>
    </source>
</evidence>
<dbReference type="PROSITE" id="PS51186">
    <property type="entry name" value="GNAT"/>
    <property type="match status" value="1"/>
</dbReference>
<dbReference type="Proteomes" id="UP000807342">
    <property type="component" value="Unassembled WGS sequence"/>
</dbReference>
<dbReference type="EMBL" id="MU151212">
    <property type="protein sequence ID" value="KAF9447173.1"/>
    <property type="molecule type" value="Genomic_DNA"/>
</dbReference>
<dbReference type="InterPro" id="IPR016181">
    <property type="entry name" value="Acyl_CoA_acyltransferase"/>
</dbReference>
<proteinExistence type="predicted"/>
<dbReference type="GO" id="GO:0008080">
    <property type="term" value="F:N-acetyltransferase activity"/>
    <property type="evidence" value="ECO:0007669"/>
    <property type="project" value="InterPro"/>
</dbReference>
<comment type="caution">
    <text evidence="4">The sequence shown here is derived from an EMBL/GenBank/DDBJ whole genome shotgun (WGS) entry which is preliminary data.</text>
</comment>
<dbReference type="InterPro" id="IPR050769">
    <property type="entry name" value="NAT_camello-type"/>
</dbReference>
<dbReference type="PANTHER" id="PTHR13947">
    <property type="entry name" value="GNAT FAMILY N-ACETYLTRANSFERASE"/>
    <property type="match status" value="1"/>
</dbReference>
<dbReference type="AlphaFoldDB" id="A0A9P6C3D0"/>
<feature type="transmembrane region" description="Helical" evidence="2">
    <location>
        <begin position="81"/>
        <end position="102"/>
    </location>
</feature>
<dbReference type="OrthoDB" id="41532at2759"/>
<evidence type="ECO:0000313" key="5">
    <source>
        <dbReference type="Proteomes" id="UP000807342"/>
    </source>
</evidence>
<evidence type="ECO:0000313" key="4">
    <source>
        <dbReference type="EMBL" id="KAF9447173.1"/>
    </source>
</evidence>
<dbReference type="Gene3D" id="3.40.630.30">
    <property type="match status" value="1"/>
</dbReference>
<dbReference type="CDD" id="cd04301">
    <property type="entry name" value="NAT_SF"/>
    <property type="match status" value="1"/>
</dbReference>
<name>A0A9P6C3D0_9AGAR</name>
<organism evidence="4 5">
    <name type="scientific">Macrolepiota fuliginosa MF-IS2</name>
    <dbReference type="NCBI Taxonomy" id="1400762"/>
    <lineage>
        <taxon>Eukaryota</taxon>
        <taxon>Fungi</taxon>
        <taxon>Dikarya</taxon>
        <taxon>Basidiomycota</taxon>
        <taxon>Agaricomycotina</taxon>
        <taxon>Agaricomycetes</taxon>
        <taxon>Agaricomycetidae</taxon>
        <taxon>Agaricales</taxon>
        <taxon>Agaricineae</taxon>
        <taxon>Agaricaceae</taxon>
        <taxon>Macrolepiota</taxon>
    </lineage>
</organism>
<dbReference type="Pfam" id="PF00583">
    <property type="entry name" value="Acetyltransf_1"/>
    <property type="match status" value="1"/>
</dbReference>
<accession>A0A9P6C3D0</accession>